<evidence type="ECO:0000313" key="2">
    <source>
        <dbReference type="Proteomes" id="UP000188268"/>
    </source>
</evidence>
<dbReference type="Proteomes" id="UP000188268">
    <property type="component" value="Unassembled WGS sequence"/>
</dbReference>
<dbReference type="EMBL" id="AWWV01014240">
    <property type="protein sequence ID" value="OMO58204.1"/>
    <property type="molecule type" value="Genomic_DNA"/>
</dbReference>
<comment type="caution">
    <text evidence="1">The sequence shown here is derived from an EMBL/GenBank/DDBJ whole genome shotgun (WGS) entry which is preliminary data.</text>
</comment>
<protein>
    <submittedName>
        <fullName evidence="1">Uncharacterized protein</fullName>
    </submittedName>
</protein>
<dbReference type="Gramene" id="OMO58204">
    <property type="protein sequence ID" value="OMO58204"/>
    <property type="gene ID" value="CCACVL1_25541"/>
</dbReference>
<gene>
    <name evidence="1" type="ORF">CCACVL1_25541</name>
</gene>
<proteinExistence type="predicted"/>
<accession>A0A1R3GJC3</accession>
<dbReference type="AlphaFoldDB" id="A0A1R3GJC3"/>
<organism evidence="1 2">
    <name type="scientific">Corchorus capsularis</name>
    <name type="common">Jute</name>
    <dbReference type="NCBI Taxonomy" id="210143"/>
    <lineage>
        <taxon>Eukaryota</taxon>
        <taxon>Viridiplantae</taxon>
        <taxon>Streptophyta</taxon>
        <taxon>Embryophyta</taxon>
        <taxon>Tracheophyta</taxon>
        <taxon>Spermatophyta</taxon>
        <taxon>Magnoliopsida</taxon>
        <taxon>eudicotyledons</taxon>
        <taxon>Gunneridae</taxon>
        <taxon>Pentapetalae</taxon>
        <taxon>rosids</taxon>
        <taxon>malvids</taxon>
        <taxon>Malvales</taxon>
        <taxon>Malvaceae</taxon>
        <taxon>Grewioideae</taxon>
        <taxon>Apeibeae</taxon>
        <taxon>Corchorus</taxon>
    </lineage>
</organism>
<reference evidence="1 2" key="1">
    <citation type="submission" date="2013-09" db="EMBL/GenBank/DDBJ databases">
        <title>Corchorus capsularis genome sequencing.</title>
        <authorList>
            <person name="Alam M."/>
            <person name="Haque M.S."/>
            <person name="Islam M.S."/>
            <person name="Emdad E.M."/>
            <person name="Islam M.M."/>
            <person name="Ahmed B."/>
            <person name="Halim A."/>
            <person name="Hossen Q.M.M."/>
            <person name="Hossain M.Z."/>
            <person name="Ahmed R."/>
            <person name="Khan M.M."/>
            <person name="Islam R."/>
            <person name="Rashid M.M."/>
            <person name="Khan S.A."/>
            <person name="Rahman M.S."/>
            <person name="Alam M."/>
        </authorList>
    </citation>
    <scope>NUCLEOTIDE SEQUENCE [LARGE SCALE GENOMIC DNA]</scope>
    <source>
        <strain evidence="2">cv. CVL-1</strain>
        <tissue evidence="1">Whole seedling</tissue>
    </source>
</reference>
<sequence length="28" mass="3308">MFKKAVEAKSHHRLSGVHRKKLGRFVFL</sequence>
<evidence type="ECO:0000313" key="1">
    <source>
        <dbReference type="EMBL" id="OMO58204.1"/>
    </source>
</evidence>
<keyword evidence="2" id="KW-1185">Reference proteome</keyword>
<name>A0A1R3GJC3_COCAP</name>